<dbReference type="InterPro" id="IPR044946">
    <property type="entry name" value="Restrct_endonuc_typeI_TRD_sf"/>
</dbReference>
<evidence type="ECO:0000313" key="6">
    <source>
        <dbReference type="Proteomes" id="UP000255113"/>
    </source>
</evidence>
<evidence type="ECO:0000256" key="3">
    <source>
        <dbReference type="ARBA" id="ARBA00023125"/>
    </source>
</evidence>
<dbReference type="GO" id="GO:0003677">
    <property type="term" value="F:DNA binding"/>
    <property type="evidence" value="ECO:0007669"/>
    <property type="project" value="UniProtKB-KW"/>
</dbReference>
<dbReference type="Gene3D" id="3.90.220.20">
    <property type="entry name" value="DNA methylase specificity domains"/>
    <property type="match status" value="2"/>
</dbReference>
<dbReference type="GO" id="GO:0009307">
    <property type="term" value="P:DNA restriction-modification system"/>
    <property type="evidence" value="ECO:0007669"/>
    <property type="project" value="UniProtKB-KW"/>
</dbReference>
<evidence type="ECO:0000259" key="4">
    <source>
        <dbReference type="Pfam" id="PF01420"/>
    </source>
</evidence>
<gene>
    <name evidence="5" type="primary">hsdA_3</name>
    <name evidence="5" type="ORF">NCTC11188_02370</name>
</gene>
<evidence type="ECO:0000256" key="2">
    <source>
        <dbReference type="ARBA" id="ARBA00022747"/>
    </source>
</evidence>
<dbReference type="PANTHER" id="PTHR30408">
    <property type="entry name" value="TYPE-1 RESTRICTION ENZYME ECOKI SPECIFICITY PROTEIN"/>
    <property type="match status" value="1"/>
</dbReference>
<dbReference type="PANTHER" id="PTHR30408:SF12">
    <property type="entry name" value="TYPE I RESTRICTION ENZYME MJAVIII SPECIFICITY SUBUNIT"/>
    <property type="match status" value="1"/>
</dbReference>
<dbReference type="RefSeq" id="WP_115261463.1">
    <property type="nucleotide sequence ID" value="NZ_UGSQ01000007.1"/>
</dbReference>
<keyword evidence="2" id="KW-0680">Restriction system</keyword>
<evidence type="ECO:0000256" key="1">
    <source>
        <dbReference type="ARBA" id="ARBA00010923"/>
    </source>
</evidence>
<dbReference type="REBASE" id="378161">
    <property type="entry name" value="S.Aga11188II"/>
</dbReference>
<feature type="domain" description="Type I restriction modification DNA specificity" evidence="4">
    <location>
        <begin position="15"/>
        <end position="188"/>
    </location>
</feature>
<keyword evidence="3" id="KW-0238">DNA-binding</keyword>
<dbReference type="InterPro" id="IPR000055">
    <property type="entry name" value="Restrct_endonuc_typeI_TRD"/>
</dbReference>
<dbReference type="Proteomes" id="UP000255113">
    <property type="component" value="Unassembled WGS sequence"/>
</dbReference>
<dbReference type="AlphaFoldDB" id="A0A379BX86"/>
<evidence type="ECO:0000313" key="5">
    <source>
        <dbReference type="EMBL" id="SUB54103.1"/>
    </source>
</evidence>
<dbReference type="Gene3D" id="1.10.287.1120">
    <property type="entry name" value="Bipartite methylase S protein"/>
    <property type="match status" value="1"/>
</dbReference>
<dbReference type="SUPFAM" id="SSF116734">
    <property type="entry name" value="DNA methylase specificity domain"/>
    <property type="match status" value="2"/>
</dbReference>
<dbReference type="CDD" id="cd17513">
    <property type="entry name" value="RMtype1_S_AveSPN6ORF1907P_TRD2-CR2_like"/>
    <property type="match status" value="1"/>
</dbReference>
<proteinExistence type="inferred from homology"/>
<organism evidence="5 6">
    <name type="scientific">Avibacterium gallinarum</name>
    <name type="common">Pasteurella gallinarum</name>
    <dbReference type="NCBI Taxonomy" id="755"/>
    <lineage>
        <taxon>Bacteria</taxon>
        <taxon>Pseudomonadati</taxon>
        <taxon>Pseudomonadota</taxon>
        <taxon>Gammaproteobacteria</taxon>
        <taxon>Pasteurellales</taxon>
        <taxon>Pasteurellaceae</taxon>
        <taxon>Avibacterium</taxon>
    </lineage>
</organism>
<protein>
    <submittedName>
        <fullName evidence="5">Protein HsdA</fullName>
    </submittedName>
</protein>
<sequence>MSNIPKLRFPEFTDAWEKCKLGEVGKTYTGLSGKTKEDFGHGQAKFITYMNVFGNPIASSSGVDRIEIDSRQNEVKFGDVFFTTSSETPEEVGMSSIWLENTENVYLNSFCFGYRPIKIFDPYFFAFYLRSPSIRAKIILLAQGISRYNISKTKMMEQEISIPTLPEQQKIGNLFKQLDRLITLHKRKWDDVILLKKALLQKMFPKNGSDFPEIRFPEFTDAWEKCKLGEVAKQAYGGGTPSTLIKEFWNGSIAWIQSSDLKIDEIFPVIAKKFISKTALEKSATKLIPANSIAIVTRVGVGKLAVMSDKYTTSQDFISLSNIQGDTFFIAYSLYSILKKESNQAQGTSIKGITKVELLNKTLYLPTLPEQQKIGNLFKQLDRLITLHKRQHEHYQLLKKALLQQMFV</sequence>
<dbReference type="EMBL" id="UGSQ01000007">
    <property type="protein sequence ID" value="SUB54103.1"/>
    <property type="molecule type" value="Genomic_DNA"/>
</dbReference>
<dbReference type="InterPro" id="IPR052021">
    <property type="entry name" value="Type-I_RS_S_subunit"/>
</dbReference>
<comment type="similarity">
    <text evidence="1">Belongs to the type-I restriction system S methylase family.</text>
</comment>
<name>A0A379BX86_AVIGA</name>
<dbReference type="CDD" id="cd17252">
    <property type="entry name" value="RMtype1_S_EcoKI-TRD1-CR1_like"/>
    <property type="match status" value="1"/>
</dbReference>
<reference evidence="5 6" key="1">
    <citation type="submission" date="2018-06" db="EMBL/GenBank/DDBJ databases">
        <authorList>
            <consortium name="Pathogen Informatics"/>
            <person name="Doyle S."/>
        </authorList>
    </citation>
    <scope>NUCLEOTIDE SEQUENCE [LARGE SCALE GENOMIC DNA]</scope>
    <source>
        <strain evidence="5 6">NCTC11188</strain>
    </source>
</reference>
<feature type="domain" description="Type I restriction modification DNA specificity" evidence="4">
    <location>
        <begin position="222"/>
        <end position="391"/>
    </location>
</feature>
<accession>A0A379BX86</accession>
<dbReference type="Pfam" id="PF01420">
    <property type="entry name" value="Methylase_S"/>
    <property type="match status" value="2"/>
</dbReference>